<evidence type="ECO:0000313" key="5">
    <source>
        <dbReference type="EMBL" id="MBB2992056.1"/>
    </source>
</evidence>
<evidence type="ECO:0000259" key="4">
    <source>
        <dbReference type="Pfam" id="PF13649"/>
    </source>
</evidence>
<reference evidence="5 6" key="1">
    <citation type="submission" date="2020-08" db="EMBL/GenBank/DDBJ databases">
        <title>The Agave Microbiome: Exploring the role of microbial communities in plant adaptations to desert environments.</title>
        <authorList>
            <person name="Partida-Martinez L.P."/>
        </authorList>
    </citation>
    <scope>NUCLEOTIDE SEQUENCE [LARGE SCALE GENOMIC DNA]</scope>
    <source>
        <strain evidence="5 6">AT2.18</strain>
    </source>
</reference>
<dbReference type="PANTHER" id="PTHR43464:SF19">
    <property type="entry name" value="UBIQUINONE BIOSYNTHESIS O-METHYLTRANSFERASE, MITOCHONDRIAL"/>
    <property type="match status" value="1"/>
</dbReference>
<dbReference type="GO" id="GO:0008168">
    <property type="term" value="F:methyltransferase activity"/>
    <property type="evidence" value="ECO:0007669"/>
    <property type="project" value="UniProtKB-KW"/>
</dbReference>
<dbReference type="SUPFAM" id="SSF53335">
    <property type="entry name" value="S-adenosyl-L-methionine-dependent methyltransferases"/>
    <property type="match status" value="1"/>
</dbReference>
<organism evidence="5 6">
    <name type="scientific">Mycolicibacterium iranicum</name>
    <name type="common">Mycobacterium iranicum</name>
    <dbReference type="NCBI Taxonomy" id="912594"/>
    <lineage>
        <taxon>Bacteria</taxon>
        <taxon>Bacillati</taxon>
        <taxon>Actinomycetota</taxon>
        <taxon>Actinomycetes</taxon>
        <taxon>Mycobacteriales</taxon>
        <taxon>Mycobacteriaceae</taxon>
        <taxon>Mycolicibacterium</taxon>
    </lineage>
</organism>
<comment type="caution">
    <text evidence="5">The sequence shown here is derived from an EMBL/GenBank/DDBJ whole genome shotgun (WGS) entry which is preliminary data.</text>
</comment>
<protein>
    <submittedName>
        <fullName evidence="5">SAM-dependent methyltransferase</fullName>
    </submittedName>
</protein>
<keyword evidence="2 5" id="KW-0808">Transferase</keyword>
<feature type="domain" description="Methyltransferase" evidence="4">
    <location>
        <begin position="50"/>
        <end position="139"/>
    </location>
</feature>
<dbReference type="EMBL" id="JACHVU010000008">
    <property type="protein sequence ID" value="MBB2992056.1"/>
    <property type="molecule type" value="Genomic_DNA"/>
</dbReference>
<dbReference type="InterPro" id="IPR029063">
    <property type="entry name" value="SAM-dependent_MTases_sf"/>
</dbReference>
<keyword evidence="1 5" id="KW-0489">Methyltransferase</keyword>
<dbReference type="PANTHER" id="PTHR43464">
    <property type="entry name" value="METHYLTRANSFERASE"/>
    <property type="match status" value="1"/>
</dbReference>
<dbReference type="GO" id="GO:0032259">
    <property type="term" value="P:methylation"/>
    <property type="evidence" value="ECO:0007669"/>
    <property type="project" value="UniProtKB-KW"/>
</dbReference>
<dbReference type="RefSeq" id="WP_183470416.1">
    <property type="nucleotide sequence ID" value="NZ_JACHVU010000008.1"/>
</dbReference>
<name>A0A839QCZ4_MYCIR</name>
<evidence type="ECO:0000313" key="6">
    <source>
        <dbReference type="Proteomes" id="UP000550501"/>
    </source>
</evidence>
<dbReference type="InterPro" id="IPR041698">
    <property type="entry name" value="Methyltransf_25"/>
</dbReference>
<sequence length="226" mass="23883">MTDSSDTPQATALATEWDERYTSLADRIPDGRPSAVLIEVAQSLAPGTALDVGCGVGADANWLATQGWTTTALDVSQVALDRAARRSRTSGVHVNWICGRLEDLTPPPGGFDLVAAHYPALRHAPGDPAQRALLAAVAPGGTLLVVHHADIDVATAKAHGFDPADFVGHDDLTEFLAAVNASDASGDEWDVTVQRRRPRDVPAGIDGQHTHDDVLRARRRAPADQA</sequence>
<dbReference type="Proteomes" id="UP000550501">
    <property type="component" value="Unassembled WGS sequence"/>
</dbReference>
<evidence type="ECO:0000256" key="1">
    <source>
        <dbReference type="ARBA" id="ARBA00022603"/>
    </source>
</evidence>
<evidence type="ECO:0000256" key="2">
    <source>
        <dbReference type="ARBA" id="ARBA00022679"/>
    </source>
</evidence>
<dbReference type="AlphaFoldDB" id="A0A839QCZ4"/>
<evidence type="ECO:0000256" key="3">
    <source>
        <dbReference type="ARBA" id="ARBA00022691"/>
    </source>
</evidence>
<keyword evidence="6" id="KW-1185">Reference proteome</keyword>
<keyword evidence="3" id="KW-0949">S-adenosyl-L-methionine</keyword>
<proteinExistence type="predicted"/>
<dbReference type="Pfam" id="PF13649">
    <property type="entry name" value="Methyltransf_25"/>
    <property type="match status" value="1"/>
</dbReference>
<accession>A0A839QCZ4</accession>
<gene>
    <name evidence="5" type="ORF">FHR72_003552</name>
</gene>
<dbReference type="Gene3D" id="3.40.50.150">
    <property type="entry name" value="Vaccinia Virus protein VP39"/>
    <property type="match status" value="1"/>
</dbReference>
<dbReference type="CDD" id="cd02440">
    <property type="entry name" value="AdoMet_MTases"/>
    <property type="match status" value="1"/>
</dbReference>